<evidence type="ECO:0000256" key="1">
    <source>
        <dbReference type="ARBA" id="ARBA00012528"/>
    </source>
</evidence>
<comment type="catalytic activity">
    <reaction evidence="2">
        <text>2 GTP = 3',3'-c-di-GMP + 2 diphosphate</text>
        <dbReference type="Rhea" id="RHEA:24898"/>
        <dbReference type="ChEBI" id="CHEBI:33019"/>
        <dbReference type="ChEBI" id="CHEBI:37565"/>
        <dbReference type="ChEBI" id="CHEBI:58805"/>
        <dbReference type="EC" id="2.7.7.65"/>
    </reaction>
</comment>
<accession>A0A9W6LKQ7</accession>
<gene>
    <name evidence="5" type="ORF">TISLANDTSLP1_16050</name>
</gene>
<feature type="transmembrane region" description="Helical" evidence="3">
    <location>
        <begin position="17"/>
        <end position="37"/>
    </location>
</feature>
<comment type="caution">
    <text evidence="5">The sequence shown here is derived from an EMBL/GenBank/DDBJ whole genome shotgun (WGS) entry which is preliminary data.</text>
</comment>
<keyword evidence="3" id="KW-0472">Membrane</keyword>
<dbReference type="InterPro" id="IPR043128">
    <property type="entry name" value="Rev_trsase/Diguanyl_cyclase"/>
</dbReference>
<name>A0A9W6LKQ7_9BACT</name>
<evidence type="ECO:0000256" key="3">
    <source>
        <dbReference type="SAM" id="Phobius"/>
    </source>
</evidence>
<evidence type="ECO:0000259" key="4">
    <source>
        <dbReference type="PROSITE" id="PS50887"/>
    </source>
</evidence>
<dbReference type="Proteomes" id="UP001144297">
    <property type="component" value="Unassembled WGS sequence"/>
</dbReference>
<evidence type="ECO:0000313" key="6">
    <source>
        <dbReference type="Proteomes" id="UP001144297"/>
    </source>
</evidence>
<dbReference type="Pfam" id="PF00990">
    <property type="entry name" value="GGDEF"/>
    <property type="match status" value="1"/>
</dbReference>
<dbReference type="InterPro" id="IPR029787">
    <property type="entry name" value="Nucleotide_cyclase"/>
</dbReference>
<dbReference type="SUPFAM" id="SSF55073">
    <property type="entry name" value="Nucleotide cyclase"/>
    <property type="match status" value="1"/>
</dbReference>
<keyword evidence="6" id="KW-1185">Reference proteome</keyword>
<organism evidence="5 6">
    <name type="scientific">Thermodesulfovibrio yellowstonii</name>
    <dbReference type="NCBI Taxonomy" id="28262"/>
    <lineage>
        <taxon>Bacteria</taxon>
        <taxon>Pseudomonadati</taxon>
        <taxon>Nitrospirota</taxon>
        <taxon>Thermodesulfovibrionia</taxon>
        <taxon>Thermodesulfovibrionales</taxon>
        <taxon>Thermodesulfovibrionaceae</taxon>
        <taxon>Thermodesulfovibrio</taxon>
    </lineage>
</organism>
<feature type="domain" description="GGDEF" evidence="4">
    <location>
        <begin position="114"/>
        <end position="246"/>
    </location>
</feature>
<keyword evidence="3" id="KW-1133">Transmembrane helix</keyword>
<feature type="transmembrane region" description="Helical" evidence="3">
    <location>
        <begin position="43"/>
        <end position="61"/>
    </location>
</feature>
<dbReference type="AlphaFoldDB" id="A0A9W6LKQ7"/>
<dbReference type="GO" id="GO:0052621">
    <property type="term" value="F:diguanylate cyclase activity"/>
    <property type="evidence" value="ECO:0007669"/>
    <property type="project" value="UniProtKB-EC"/>
</dbReference>
<reference evidence="5" key="1">
    <citation type="submission" date="2022-12" db="EMBL/GenBank/DDBJ databases">
        <title>Reference genome sequencing for broad-spectrum identification of bacterial and archaeal isolates by mass spectrometry.</title>
        <authorList>
            <person name="Sekiguchi Y."/>
            <person name="Tourlousse D.M."/>
        </authorList>
    </citation>
    <scope>NUCLEOTIDE SEQUENCE</scope>
    <source>
        <strain evidence="5">TSL-P1</strain>
    </source>
</reference>
<dbReference type="EC" id="2.7.7.65" evidence="1"/>
<keyword evidence="3" id="KW-0812">Transmembrane</keyword>
<protein>
    <recommendedName>
        <fullName evidence="1">diguanylate cyclase</fullName>
        <ecNumber evidence="1">2.7.7.65</ecNumber>
    </recommendedName>
</protein>
<proteinExistence type="predicted"/>
<dbReference type="FunFam" id="3.30.70.270:FF:000001">
    <property type="entry name" value="Diguanylate cyclase domain protein"/>
    <property type="match status" value="1"/>
</dbReference>
<dbReference type="Gene3D" id="3.30.70.270">
    <property type="match status" value="1"/>
</dbReference>
<dbReference type="NCBIfam" id="TIGR00254">
    <property type="entry name" value="GGDEF"/>
    <property type="match status" value="1"/>
</dbReference>
<dbReference type="EMBL" id="BSDX01000001">
    <property type="protein sequence ID" value="GLI53912.1"/>
    <property type="molecule type" value="Genomic_DNA"/>
</dbReference>
<evidence type="ECO:0000313" key="5">
    <source>
        <dbReference type="EMBL" id="GLI53912.1"/>
    </source>
</evidence>
<dbReference type="PANTHER" id="PTHR45138">
    <property type="entry name" value="REGULATORY COMPONENTS OF SENSORY TRANSDUCTION SYSTEM"/>
    <property type="match status" value="1"/>
</dbReference>
<dbReference type="PROSITE" id="PS50887">
    <property type="entry name" value="GGDEF"/>
    <property type="match status" value="1"/>
</dbReference>
<evidence type="ECO:0000256" key="2">
    <source>
        <dbReference type="ARBA" id="ARBA00034247"/>
    </source>
</evidence>
<dbReference type="InterPro" id="IPR050469">
    <property type="entry name" value="Diguanylate_Cyclase"/>
</dbReference>
<dbReference type="PANTHER" id="PTHR45138:SF9">
    <property type="entry name" value="DIGUANYLATE CYCLASE DGCM-RELATED"/>
    <property type="match status" value="1"/>
</dbReference>
<dbReference type="CDD" id="cd01949">
    <property type="entry name" value="GGDEF"/>
    <property type="match status" value="1"/>
</dbReference>
<dbReference type="SMART" id="SM00267">
    <property type="entry name" value="GGDEF"/>
    <property type="match status" value="1"/>
</dbReference>
<dbReference type="InterPro" id="IPR000160">
    <property type="entry name" value="GGDEF_dom"/>
</dbReference>
<sequence>MNPRILIISITKDINKFLAFNIGVLMLILSFIFIIGGYEKKEFILAIFLAGISSLTVNLLSAKIMKRKMEKIIHYSFEKVETQLYFDELTSVYNRTTGINRLMEEMARSKRHKQHLSVAMLDIDNFKSINDNYGHLAGDRVLNHIALQIKNLLRASDVVSRYGGEEFLIILPETDEIKAFMALERVRENIARRPVRIGNGKLNITVSIGITEMDINDSSTDAIQRADLALLQAKRAGKNRIEIAPKYINTID</sequence>